<keyword evidence="7 12" id="KW-1133">Transmembrane helix</keyword>
<evidence type="ECO:0000256" key="2">
    <source>
        <dbReference type="ARBA" id="ARBA00006375"/>
    </source>
</evidence>
<keyword evidence="14" id="KW-1185">Reference proteome</keyword>
<dbReference type="PANTHER" id="PTHR45829">
    <property type="entry name" value="MITOCHONDRIAL CARRIER PROTEIN RIM2"/>
    <property type="match status" value="1"/>
</dbReference>
<dbReference type="InterPro" id="IPR018108">
    <property type="entry name" value="MCP_transmembrane"/>
</dbReference>
<evidence type="ECO:0000256" key="3">
    <source>
        <dbReference type="ARBA" id="ARBA00022448"/>
    </source>
</evidence>
<dbReference type="GeneTree" id="ENSGT00940000154369"/>
<reference evidence="13" key="2">
    <citation type="submission" date="2025-09" db="UniProtKB">
        <authorList>
            <consortium name="Ensembl"/>
        </authorList>
    </citation>
    <scope>IDENTIFICATION</scope>
</reference>
<evidence type="ECO:0000256" key="1">
    <source>
        <dbReference type="ARBA" id="ARBA00004448"/>
    </source>
</evidence>
<dbReference type="InterPro" id="IPR049562">
    <property type="entry name" value="SLC25A33/36-like"/>
</dbReference>
<evidence type="ECO:0000256" key="8">
    <source>
        <dbReference type="ARBA" id="ARBA00023128"/>
    </source>
</evidence>
<dbReference type="GO" id="GO:0015218">
    <property type="term" value="F:pyrimidine nucleotide transmembrane transporter activity"/>
    <property type="evidence" value="ECO:0007669"/>
    <property type="project" value="InterPro"/>
</dbReference>
<dbReference type="Ensembl" id="ENSCCRT00000182780.1">
    <property type="protein sequence ID" value="ENSCCRP00000142198.1"/>
    <property type="gene ID" value="ENSCCRG00000053985.1"/>
</dbReference>
<dbReference type="Pfam" id="PF00153">
    <property type="entry name" value="Mito_carr"/>
    <property type="match status" value="1"/>
</dbReference>
<proteinExistence type="inferred from homology"/>
<evidence type="ECO:0000256" key="5">
    <source>
        <dbReference type="ARBA" id="ARBA00022737"/>
    </source>
</evidence>
<evidence type="ECO:0000256" key="4">
    <source>
        <dbReference type="ARBA" id="ARBA00022692"/>
    </source>
</evidence>
<evidence type="ECO:0000256" key="12">
    <source>
        <dbReference type="SAM" id="Phobius"/>
    </source>
</evidence>
<dbReference type="PROSITE" id="PS50920">
    <property type="entry name" value="SOLCAR"/>
    <property type="match status" value="1"/>
</dbReference>
<keyword evidence="5" id="KW-0677">Repeat</keyword>
<feature type="repeat" description="Solcar" evidence="10">
    <location>
        <begin position="3"/>
        <end position="100"/>
    </location>
</feature>
<evidence type="ECO:0000256" key="9">
    <source>
        <dbReference type="ARBA" id="ARBA00023136"/>
    </source>
</evidence>
<dbReference type="Proteomes" id="UP001108240">
    <property type="component" value="Unplaced"/>
</dbReference>
<keyword evidence="8" id="KW-0496">Mitochondrion</keyword>
<dbReference type="AlphaFoldDB" id="A0A9J8ADM6"/>
<accession>A0A9J8ADM6</accession>
<comment type="similarity">
    <text evidence="2 11">Belongs to the mitochondrial carrier (TC 2.A.29) family.</text>
</comment>
<dbReference type="GO" id="GO:0005743">
    <property type="term" value="C:mitochondrial inner membrane"/>
    <property type="evidence" value="ECO:0007669"/>
    <property type="project" value="UniProtKB-SubCell"/>
</dbReference>
<keyword evidence="4 10" id="KW-0812">Transmembrane</keyword>
<comment type="subcellular location">
    <subcellularLocation>
        <location evidence="1">Mitochondrion inner membrane</location>
        <topology evidence="1">Multi-pass membrane protein</topology>
    </subcellularLocation>
</comment>
<evidence type="ECO:0000256" key="6">
    <source>
        <dbReference type="ARBA" id="ARBA00022792"/>
    </source>
</evidence>
<keyword evidence="3 11" id="KW-0813">Transport</keyword>
<keyword evidence="9 10" id="KW-0472">Membrane</keyword>
<evidence type="ECO:0000256" key="11">
    <source>
        <dbReference type="RuleBase" id="RU000488"/>
    </source>
</evidence>
<reference evidence="13" key="1">
    <citation type="submission" date="2025-08" db="UniProtKB">
        <authorList>
            <consortium name="Ensembl"/>
        </authorList>
    </citation>
    <scope>IDENTIFICATION</scope>
</reference>
<evidence type="ECO:0000256" key="10">
    <source>
        <dbReference type="PROSITE-ProRule" id="PRU00282"/>
    </source>
</evidence>
<evidence type="ECO:0000313" key="14">
    <source>
        <dbReference type="Proteomes" id="UP001108240"/>
    </source>
</evidence>
<name>A0A9J8ADM6_CYPCA</name>
<dbReference type="GO" id="GO:1990519">
    <property type="term" value="P:pyrimidine nucleotide import into mitochondrion"/>
    <property type="evidence" value="ECO:0007669"/>
    <property type="project" value="TreeGrafter"/>
</dbReference>
<dbReference type="Gene3D" id="1.50.40.10">
    <property type="entry name" value="Mitochondrial carrier domain"/>
    <property type="match status" value="1"/>
</dbReference>
<evidence type="ECO:0000256" key="7">
    <source>
        <dbReference type="ARBA" id="ARBA00022989"/>
    </source>
</evidence>
<protein>
    <submittedName>
        <fullName evidence="13">Solute carrier family 25 member 36a</fullName>
    </submittedName>
</protein>
<dbReference type="FunFam" id="1.50.40.10:FF:000074">
    <property type="entry name" value="Solute carrier family 25 member 36"/>
    <property type="match status" value="1"/>
</dbReference>
<sequence>RSREDTCGGTVGAILTCPLEVVKTRLQSSSVTLYISEVQLSTVNGASVARMSPPGPLNCLKLILEKEGPRSLFRGLGPNLVGVAPSRAIYFAAYSTAKEKLNNVFDPDSTQVHMLSAGLAGRSPSYIFYEDALLTKFCIGFFFLLYFTH</sequence>
<dbReference type="InterPro" id="IPR023395">
    <property type="entry name" value="MCP_dom_sf"/>
</dbReference>
<evidence type="ECO:0000313" key="13">
    <source>
        <dbReference type="Ensembl" id="ENSCCRP00000142198.1"/>
    </source>
</evidence>
<dbReference type="SUPFAM" id="SSF103506">
    <property type="entry name" value="Mitochondrial carrier"/>
    <property type="match status" value="1"/>
</dbReference>
<dbReference type="PANTHER" id="PTHR45829:SF2">
    <property type="entry name" value="SOLUTE CARRIER FAMILY 25 MEMBER 36"/>
    <property type="match status" value="1"/>
</dbReference>
<feature type="transmembrane region" description="Helical" evidence="12">
    <location>
        <begin position="126"/>
        <end position="147"/>
    </location>
</feature>
<organism evidence="13 14">
    <name type="scientific">Cyprinus carpio carpio</name>
    <dbReference type="NCBI Taxonomy" id="630221"/>
    <lineage>
        <taxon>Eukaryota</taxon>
        <taxon>Metazoa</taxon>
        <taxon>Chordata</taxon>
        <taxon>Craniata</taxon>
        <taxon>Vertebrata</taxon>
        <taxon>Euteleostomi</taxon>
        <taxon>Actinopterygii</taxon>
        <taxon>Neopterygii</taxon>
        <taxon>Teleostei</taxon>
        <taxon>Ostariophysi</taxon>
        <taxon>Cypriniformes</taxon>
        <taxon>Cyprinidae</taxon>
        <taxon>Cyprininae</taxon>
        <taxon>Cyprinus</taxon>
    </lineage>
</organism>
<keyword evidence="6" id="KW-0999">Mitochondrion inner membrane</keyword>